<accession>A0A9D1CGI5</accession>
<dbReference type="Proteomes" id="UP000606463">
    <property type="component" value="Unassembled WGS sequence"/>
</dbReference>
<dbReference type="AlphaFoldDB" id="A0A9D1CGI5"/>
<proteinExistence type="predicted"/>
<sequence length="172" mass="20559">VIDHLCRKLIERHPHVFGEEKADSAEEVLKNWEKRKLEKRNSVLEGVPKAMPALMRAEKLQKKASKVGFDWKEPSQVEEKVKEEWKEFWQALKEGKKKKIEHEFGDLLFALVNLARFIKIDPEQALQKANERFLKRFSYVEKKVKESGKKWEEFTLEELDKFWEEAKIRHKA</sequence>
<evidence type="ECO:0000313" key="3">
    <source>
        <dbReference type="Proteomes" id="UP000606463"/>
    </source>
</evidence>
<name>A0A9D1CGI5_AQUAO</name>
<dbReference type="PANTHER" id="PTHR30522:SF0">
    <property type="entry name" value="NUCLEOSIDE TRIPHOSPHATE PYROPHOSPHOHYDROLASE"/>
    <property type="match status" value="1"/>
</dbReference>
<dbReference type="GO" id="GO:0046081">
    <property type="term" value="P:dUTP catabolic process"/>
    <property type="evidence" value="ECO:0007669"/>
    <property type="project" value="TreeGrafter"/>
</dbReference>
<dbReference type="NCBIfam" id="TIGR00444">
    <property type="entry name" value="mazG"/>
    <property type="match status" value="1"/>
</dbReference>
<dbReference type="EMBL" id="DQVE01000045">
    <property type="protein sequence ID" value="HIP98543.1"/>
    <property type="molecule type" value="Genomic_DNA"/>
</dbReference>
<protein>
    <submittedName>
        <fullName evidence="2">Nucleoside triphosphate pyrophosphohydrolase</fullName>
        <ecNumber evidence="2">3.6.1.9</ecNumber>
    </submittedName>
</protein>
<dbReference type="EC" id="3.6.1.9" evidence="2"/>
<feature type="non-terminal residue" evidence="2">
    <location>
        <position position="1"/>
    </location>
</feature>
<comment type="caution">
    <text evidence="2">The sequence shown here is derived from an EMBL/GenBank/DDBJ whole genome shotgun (WGS) entry which is preliminary data.</text>
</comment>
<dbReference type="PANTHER" id="PTHR30522">
    <property type="entry name" value="NUCLEOSIDE TRIPHOSPHATE PYROPHOSPHOHYDROLASE"/>
    <property type="match status" value="1"/>
</dbReference>
<dbReference type="GO" id="GO:0046076">
    <property type="term" value="P:dTTP catabolic process"/>
    <property type="evidence" value="ECO:0007669"/>
    <property type="project" value="TreeGrafter"/>
</dbReference>
<evidence type="ECO:0000313" key="2">
    <source>
        <dbReference type="EMBL" id="HIP98543.1"/>
    </source>
</evidence>
<gene>
    <name evidence="2" type="ORF">EYH37_04175</name>
</gene>
<dbReference type="CDD" id="cd11529">
    <property type="entry name" value="NTP-PPase_MazG_Cterm"/>
    <property type="match status" value="1"/>
</dbReference>
<dbReference type="Pfam" id="PF03819">
    <property type="entry name" value="MazG"/>
    <property type="match status" value="1"/>
</dbReference>
<dbReference type="GO" id="GO:0006203">
    <property type="term" value="P:dGTP catabolic process"/>
    <property type="evidence" value="ECO:0007669"/>
    <property type="project" value="TreeGrafter"/>
</dbReference>
<feature type="domain" description="NTP pyrophosphohydrolase MazG-like" evidence="1">
    <location>
        <begin position="76"/>
        <end position="136"/>
    </location>
</feature>
<dbReference type="Gene3D" id="1.10.287.1080">
    <property type="entry name" value="MazG-like"/>
    <property type="match status" value="2"/>
</dbReference>
<dbReference type="GO" id="GO:0046047">
    <property type="term" value="P:TTP catabolic process"/>
    <property type="evidence" value="ECO:0007669"/>
    <property type="project" value="TreeGrafter"/>
</dbReference>
<keyword evidence="2" id="KW-0378">Hydrolase</keyword>
<dbReference type="GO" id="GO:0046052">
    <property type="term" value="P:UTP catabolic process"/>
    <property type="evidence" value="ECO:0007669"/>
    <property type="project" value="TreeGrafter"/>
</dbReference>
<dbReference type="GO" id="GO:0046061">
    <property type="term" value="P:dATP catabolic process"/>
    <property type="evidence" value="ECO:0007669"/>
    <property type="project" value="TreeGrafter"/>
</dbReference>
<evidence type="ECO:0000259" key="1">
    <source>
        <dbReference type="Pfam" id="PF03819"/>
    </source>
</evidence>
<dbReference type="NCBIfam" id="NF007113">
    <property type="entry name" value="PRK09562.1"/>
    <property type="match status" value="1"/>
</dbReference>
<dbReference type="FunFam" id="1.10.287.1080:FF:000003">
    <property type="entry name" value="Nucleoside triphosphate pyrophosphohydrolase"/>
    <property type="match status" value="1"/>
</dbReference>
<organism evidence="2 3">
    <name type="scientific">Aquifex aeolicus</name>
    <dbReference type="NCBI Taxonomy" id="63363"/>
    <lineage>
        <taxon>Bacteria</taxon>
        <taxon>Pseudomonadati</taxon>
        <taxon>Aquificota</taxon>
        <taxon>Aquificia</taxon>
        <taxon>Aquificales</taxon>
        <taxon>Aquificaceae</taxon>
        <taxon>Aquifex</taxon>
    </lineage>
</organism>
<dbReference type="SUPFAM" id="SSF101386">
    <property type="entry name" value="all-alpha NTP pyrophosphatases"/>
    <property type="match status" value="1"/>
</dbReference>
<reference evidence="2" key="1">
    <citation type="journal article" date="2020" name="ISME J.">
        <title>Gammaproteobacteria mediating utilization of methyl-, sulfur- and petroleum organic compounds in deep ocean hydrothermal plumes.</title>
        <authorList>
            <person name="Zhou Z."/>
            <person name="Liu Y."/>
            <person name="Pan J."/>
            <person name="Cron B.R."/>
            <person name="Toner B.M."/>
            <person name="Anantharaman K."/>
            <person name="Breier J.A."/>
            <person name="Dick G.J."/>
            <person name="Li M."/>
        </authorList>
    </citation>
    <scope>NUCLEOTIDE SEQUENCE</scope>
    <source>
        <strain evidence="2">SZUA-1501</strain>
    </source>
</reference>
<dbReference type="GO" id="GO:0047429">
    <property type="term" value="F:nucleoside triphosphate diphosphatase activity"/>
    <property type="evidence" value="ECO:0007669"/>
    <property type="project" value="UniProtKB-EC"/>
</dbReference>
<dbReference type="InterPro" id="IPR048011">
    <property type="entry name" value="NTP-PPase_MazG-like_C"/>
</dbReference>
<dbReference type="InterPro" id="IPR011551">
    <property type="entry name" value="NTP_PyrPHydrolase_MazG"/>
</dbReference>
<dbReference type="InterPro" id="IPR004518">
    <property type="entry name" value="MazG-like_dom"/>
</dbReference>